<evidence type="ECO:0000256" key="2">
    <source>
        <dbReference type="ARBA" id="ARBA00023125"/>
    </source>
</evidence>
<dbReference type="Gene3D" id="1.10.357.10">
    <property type="entry name" value="Tetracycline Repressor, domain 2"/>
    <property type="match status" value="1"/>
</dbReference>
<dbReference type="GO" id="GO:0003677">
    <property type="term" value="F:DNA binding"/>
    <property type="evidence" value="ECO:0007669"/>
    <property type="project" value="UniProtKB-UniRule"/>
</dbReference>
<sequence length="291" mass="34450">MNRKEEIIQAAMKLFAQKGYHATSMQEIAEQCGMAKGSIYNYFKSKEEIAVSIFRYHYDVLFQKISDIAHDETLSAREKFEKQLSIQIEEFYRHKELVQMHMGEQAVKVNDEIRQLVFLIRAKMLNWYRQAIEEIYGEKVSNFSLDCATMLNGMLKEYLFYIAIDRKELHLSKMAPFLLRRMDAIVASMSEREEPLLTMEVMHDYLCVEQANKHRKRQQIIDCIHQMIEMLQRNGGVEEDVGRSLEALKQEFSEADEVRKFIVEALLLYLERRQVPLWEELKTAIDHYFAP</sequence>
<keyword evidence="1" id="KW-0805">Transcription regulation</keyword>
<dbReference type="FunFam" id="1.10.10.60:FF:000141">
    <property type="entry name" value="TetR family transcriptional regulator"/>
    <property type="match status" value="1"/>
</dbReference>
<dbReference type="RefSeq" id="WP_062753005.1">
    <property type="nucleotide sequence ID" value="NZ_NDYL01000002.1"/>
</dbReference>
<feature type="domain" description="HTH tetR-type" evidence="5">
    <location>
        <begin position="1"/>
        <end position="61"/>
    </location>
</feature>
<keyword evidence="2 4" id="KW-0238">DNA-binding</keyword>
<gene>
    <name evidence="6" type="ORF">B9L23_15125</name>
</gene>
<dbReference type="GO" id="GO:0045892">
    <property type="term" value="P:negative regulation of DNA-templated transcription"/>
    <property type="evidence" value="ECO:0007669"/>
    <property type="project" value="UniProtKB-ARBA"/>
</dbReference>
<dbReference type="Pfam" id="PF00440">
    <property type="entry name" value="TetR_N"/>
    <property type="match status" value="1"/>
</dbReference>
<dbReference type="PROSITE" id="PS50977">
    <property type="entry name" value="HTH_TETR_2"/>
    <property type="match status" value="1"/>
</dbReference>
<dbReference type="GeneID" id="94899285"/>
<dbReference type="InterPro" id="IPR001647">
    <property type="entry name" value="HTH_TetR"/>
</dbReference>
<accession>A0A226QIW5</accession>
<evidence type="ECO:0000256" key="1">
    <source>
        <dbReference type="ARBA" id="ARBA00023015"/>
    </source>
</evidence>
<dbReference type="InterPro" id="IPR009057">
    <property type="entry name" value="Homeodomain-like_sf"/>
</dbReference>
<evidence type="ECO:0000259" key="5">
    <source>
        <dbReference type="PROSITE" id="PS50977"/>
    </source>
</evidence>
<dbReference type="EMBL" id="NDYL01000002">
    <property type="protein sequence ID" value="OXB92513.1"/>
    <property type="molecule type" value="Genomic_DNA"/>
</dbReference>
<dbReference type="SUPFAM" id="SSF46689">
    <property type="entry name" value="Homeodomain-like"/>
    <property type="match status" value="1"/>
</dbReference>
<dbReference type="PANTHER" id="PTHR43479:SF22">
    <property type="entry name" value="TRANSCRIPTIONAL REGULATOR, TETR FAMILY"/>
    <property type="match status" value="1"/>
</dbReference>
<evidence type="ECO:0000313" key="6">
    <source>
        <dbReference type="EMBL" id="OXB92513.1"/>
    </source>
</evidence>
<dbReference type="PRINTS" id="PR00455">
    <property type="entry name" value="HTHTETR"/>
</dbReference>
<comment type="caution">
    <text evidence="6">The sequence shown here is derived from an EMBL/GenBank/DDBJ whole genome shotgun (WGS) entry which is preliminary data.</text>
</comment>
<dbReference type="InterPro" id="IPR050624">
    <property type="entry name" value="HTH-type_Tx_Regulator"/>
</dbReference>
<keyword evidence="7" id="KW-1185">Reference proteome</keyword>
<evidence type="ECO:0000256" key="4">
    <source>
        <dbReference type="PROSITE-ProRule" id="PRU00335"/>
    </source>
</evidence>
<proteinExistence type="predicted"/>
<evidence type="ECO:0000313" key="7">
    <source>
        <dbReference type="Proteomes" id="UP000198394"/>
    </source>
</evidence>
<feature type="DNA-binding region" description="H-T-H motif" evidence="4">
    <location>
        <begin position="24"/>
        <end position="43"/>
    </location>
</feature>
<dbReference type="Proteomes" id="UP000198394">
    <property type="component" value="Unassembled WGS sequence"/>
</dbReference>
<reference evidence="6 7" key="1">
    <citation type="submission" date="2017-04" db="EMBL/GenBank/DDBJ databases">
        <title>The genome sequence of Parageobacillus galactosidasius DSM 18751.</title>
        <authorList>
            <person name="Ramaloko W.T."/>
            <person name="Koen N."/>
            <person name="Polliack S."/>
            <person name="Aliyu H."/>
            <person name="Lebre P."/>
            <person name="Mohr T."/>
            <person name="Oswald F."/>
            <person name="Zwick M."/>
            <person name="Neumann A."/>
            <person name="Syldatk C."/>
            <person name="Cowan D."/>
            <person name="De Maayer P."/>
        </authorList>
    </citation>
    <scope>NUCLEOTIDE SEQUENCE [LARGE SCALE GENOMIC DNA]</scope>
    <source>
        <strain evidence="6 7">DSM 18751</strain>
    </source>
</reference>
<evidence type="ECO:0000256" key="3">
    <source>
        <dbReference type="ARBA" id="ARBA00023163"/>
    </source>
</evidence>
<dbReference type="PANTHER" id="PTHR43479">
    <property type="entry name" value="ACREF/ENVCD OPERON REPRESSOR-RELATED"/>
    <property type="match status" value="1"/>
</dbReference>
<name>A0A226QIW5_9BACL</name>
<dbReference type="AlphaFoldDB" id="A0A226QIW5"/>
<keyword evidence="3" id="KW-0804">Transcription</keyword>
<protein>
    <submittedName>
        <fullName evidence="6">TetR family transcriptional regulator</fullName>
    </submittedName>
</protein>
<organism evidence="6 7">
    <name type="scientific">Parageobacillus galactosidasius</name>
    <dbReference type="NCBI Taxonomy" id="883812"/>
    <lineage>
        <taxon>Bacteria</taxon>
        <taxon>Bacillati</taxon>
        <taxon>Bacillota</taxon>
        <taxon>Bacilli</taxon>
        <taxon>Bacillales</taxon>
        <taxon>Anoxybacillaceae</taxon>
        <taxon>Parageobacillus</taxon>
    </lineage>
</organism>